<sequence>MNEGSKTPSRYDTLMLIDWVNSLDISSCTLVDALEDLKSGAVVGDIIAWMKNIPCIRGIERVLVSQNEAINNWVIVLKELEGILPRSFQEIDPQDLYEDDVALMHFLRFLSNLDNKEEEKIQKDMPMAQNFRPETPASTIHVRNDSAVTNRYQESPRNSEATTPSRVSSVPAKNNEKTPQKNMGKPPIPPSVNTPIRKSTGNLQVKIEDNSDNEKHVEKAAKSEEEIENPQEPVPRQHINSYFSKKKEDSHISDTPLKPPEQSICDAQPVPEIVQEAVIEWLESLQLVRKGSLNYQLLPNVCRTGVLFCDVINRLEGRKEAIKGVERAPKNRTQALTNVNKVLEFLRTHPKMNSRYLWSGKNILEGDEYIIWGLLEDIKTYYTIAPRVNNNNKSRNEVKSRTSPNTSLVISPPFTAQQSTILSIPQSSPQNRNTSAPHKTQISSQSPQELAIPKSFLQEKSKNLRSYAASARSRTPGSRSTPTSHTPRTNSPRSMRPPSAYSSKKNSFSAQHFIPEEAKKQIRLWLFALDIDYDEIYDNKYSDPLRNGLLLCELMKVLENVQIKINPNPRNEKAIKENFEKALTVMQEKRTEIPEFIYSDCEILLKNVDAIWSLLFSLMSAYPQAVSVAYQPCSLPYGALGVKKLETAIVNWLNSLSIFNPENQPNSFFEILYDLKTGVLLCVLISKLCGWKIQNVIKNPKTEQTCLNNIRKALEVLRKMPKMSQKFTWSEKEILKGNCSVILGLLEDIYRCYDGLPTRKAGSEYHADGPYLGKEQLYATNESKIPKDLQHIRTPSWKAKQEDSFTGTFGSNDTPREQNPKKRVSYSEKNLSPSHHIIESH</sequence>
<dbReference type="Pfam" id="PF00307">
    <property type="entry name" value="CH"/>
    <property type="match status" value="1"/>
</dbReference>
<keyword evidence="4" id="KW-1185">Reference proteome</keyword>
<feature type="region of interest" description="Disordered" evidence="1">
    <location>
        <begin position="390"/>
        <end position="412"/>
    </location>
</feature>
<protein>
    <recommendedName>
        <fullName evidence="2">Calponin-homology (CH) domain-containing protein</fullName>
    </recommendedName>
</protein>
<feature type="compositionally biased region" description="Low complexity" evidence="1">
    <location>
        <begin position="470"/>
        <end position="494"/>
    </location>
</feature>
<dbReference type="Proteomes" id="UP001162131">
    <property type="component" value="Unassembled WGS sequence"/>
</dbReference>
<dbReference type="EMBL" id="CAJZBQ010000051">
    <property type="protein sequence ID" value="CAG9330151.1"/>
    <property type="molecule type" value="Genomic_DNA"/>
</dbReference>
<feature type="region of interest" description="Disordered" evidence="1">
    <location>
        <begin position="129"/>
        <end position="236"/>
    </location>
</feature>
<dbReference type="InterPro" id="IPR036872">
    <property type="entry name" value="CH_dom_sf"/>
</dbReference>
<reference evidence="3" key="1">
    <citation type="submission" date="2021-09" db="EMBL/GenBank/DDBJ databases">
        <authorList>
            <consortium name="AG Swart"/>
            <person name="Singh M."/>
            <person name="Singh A."/>
            <person name="Seah K."/>
            <person name="Emmerich C."/>
        </authorList>
    </citation>
    <scope>NUCLEOTIDE SEQUENCE</scope>
    <source>
        <strain evidence="3">ATCC30299</strain>
    </source>
</reference>
<feature type="compositionally biased region" description="Polar residues" evidence="1">
    <location>
        <begin position="804"/>
        <end position="813"/>
    </location>
</feature>
<dbReference type="Gene3D" id="1.10.418.10">
    <property type="entry name" value="Calponin-like domain"/>
    <property type="match status" value="3"/>
</dbReference>
<dbReference type="AlphaFoldDB" id="A0AAU9JUU3"/>
<feature type="domain" description="Calponin-homology (CH)" evidence="2">
    <location>
        <begin position="272"/>
        <end position="383"/>
    </location>
</feature>
<comment type="caution">
    <text evidence="3">The sequence shown here is derived from an EMBL/GenBank/DDBJ whole genome shotgun (WGS) entry which is preliminary data.</text>
</comment>
<dbReference type="SUPFAM" id="SSF47576">
    <property type="entry name" value="Calponin-homology domain, CH-domain"/>
    <property type="match status" value="3"/>
</dbReference>
<feature type="region of interest" description="Disordered" evidence="1">
    <location>
        <begin position="796"/>
        <end position="841"/>
    </location>
</feature>
<organism evidence="3 4">
    <name type="scientific">Blepharisma stoltei</name>
    <dbReference type="NCBI Taxonomy" id="1481888"/>
    <lineage>
        <taxon>Eukaryota</taxon>
        <taxon>Sar</taxon>
        <taxon>Alveolata</taxon>
        <taxon>Ciliophora</taxon>
        <taxon>Postciliodesmatophora</taxon>
        <taxon>Heterotrichea</taxon>
        <taxon>Heterotrichida</taxon>
        <taxon>Blepharismidae</taxon>
        <taxon>Blepharisma</taxon>
    </lineage>
</organism>
<evidence type="ECO:0000313" key="4">
    <source>
        <dbReference type="Proteomes" id="UP001162131"/>
    </source>
</evidence>
<feature type="compositionally biased region" description="Polar residues" evidence="1">
    <location>
        <begin position="424"/>
        <end position="448"/>
    </location>
</feature>
<evidence type="ECO:0000256" key="1">
    <source>
        <dbReference type="SAM" id="MobiDB-lite"/>
    </source>
</evidence>
<dbReference type="CDD" id="cd00014">
    <property type="entry name" value="CH_SF"/>
    <property type="match status" value="3"/>
</dbReference>
<name>A0AAU9JUU3_9CILI</name>
<gene>
    <name evidence="3" type="ORF">BSTOLATCC_MIC50753</name>
</gene>
<dbReference type="InterPro" id="IPR001715">
    <property type="entry name" value="CH_dom"/>
</dbReference>
<evidence type="ECO:0000259" key="2">
    <source>
        <dbReference type="PROSITE" id="PS50021"/>
    </source>
</evidence>
<proteinExistence type="predicted"/>
<feature type="region of interest" description="Disordered" evidence="1">
    <location>
        <begin position="465"/>
        <end position="507"/>
    </location>
</feature>
<feature type="compositionally biased region" description="Polar residues" evidence="1">
    <location>
        <begin position="146"/>
        <end position="172"/>
    </location>
</feature>
<dbReference type="PROSITE" id="PS50021">
    <property type="entry name" value="CH"/>
    <property type="match status" value="3"/>
</dbReference>
<feature type="compositionally biased region" description="Polar residues" evidence="1">
    <location>
        <begin position="193"/>
        <end position="203"/>
    </location>
</feature>
<evidence type="ECO:0000313" key="3">
    <source>
        <dbReference type="EMBL" id="CAG9330151.1"/>
    </source>
</evidence>
<accession>A0AAU9JUU3</accession>
<feature type="compositionally biased region" description="Polar residues" evidence="1">
    <location>
        <begin position="401"/>
        <end position="412"/>
    </location>
</feature>
<feature type="domain" description="Calponin-homology (CH)" evidence="2">
    <location>
        <begin position="516"/>
        <end position="623"/>
    </location>
</feature>
<feature type="domain" description="Calponin-homology (CH)" evidence="2">
    <location>
        <begin position="643"/>
        <end position="754"/>
    </location>
</feature>
<feature type="region of interest" description="Disordered" evidence="1">
    <location>
        <begin position="424"/>
        <end position="450"/>
    </location>
</feature>
<feature type="compositionally biased region" description="Basic and acidic residues" evidence="1">
    <location>
        <begin position="206"/>
        <end position="224"/>
    </location>
</feature>